<comment type="caution">
    <text evidence="3">The sequence shown here is derived from an EMBL/GenBank/DDBJ whole genome shotgun (WGS) entry which is preliminary data.</text>
</comment>
<keyword evidence="2" id="KW-0812">Transmembrane</keyword>
<keyword evidence="4" id="KW-1185">Reference proteome</keyword>
<dbReference type="AlphaFoldDB" id="A0AAP0NY49"/>
<reference evidence="3 4" key="1">
    <citation type="submission" date="2024-01" db="EMBL/GenBank/DDBJ databases">
        <title>Genome assemblies of Stephania.</title>
        <authorList>
            <person name="Yang L."/>
        </authorList>
    </citation>
    <scope>NUCLEOTIDE SEQUENCE [LARGE SCALE GENOMIC DNA]</scope>
    <source>
        <strain evidence="3">QJT</strain>
        <tissue evidence="3">Leaf</tissue>
    </source>
</reference>
<evidence type="ECO:0000256" key="2">
    <source>
        <dbReference type="SAM" id="Phobius"/>
    </source>
</evidence>
<feature type="transmembrane region" description="Helical" evidence="2">
    <location>
        <begin position="133"/>
        <end position="155"/>
    </location>
</feature>
<keyword evidence="2" id="KW-1133">Transmembrane helix</keyword>
<protein>
    <submittedName>
        <fullName evidence="3">Uncharacterized protein</fullName>
    </submittedName>
</protein>
<dbReference type="Proteomes" id="UP001417504">
    <property type="component" value="Unassembled WGS sequence"/>
</dbReference>
<gene>
    <name evidence="3" type="ORF">Sjap_012296</name>
</gene>
<sequence length="163" mass="17185">MMEFEKLGKNQRKTLGKLRTGQRFVVAWGGESGPGNASLGKLPNKTKHGKYCQPKDAAVSSELSGDEDESSVYAGMPSSEASDMAATDSLSSTGFMKNSSSLGDTKFVTLIMGVCGSTDPKVHPKCLKRKLRMVVAIVEETVAVAAAATLAPALAATKRDKND</sequence>
<evidence type="ECO:0000313" key="4">
    <source>
        <dbReference type="Proteomes" id="UP001417504"/>
    </source>
</evidence>
<evidence type="ECO:0000313" key="3">
    <source>
        <dbReference type="EMBL" id="KAK9122694.1"/>
    </source>
</evidence>
<accession>A0AAP0NY49</accession>
<evidence type="ECO:0000256" key="1">
    <source>
        <dbReference type="SAM" id="MobiDB-lite"/>
    </source>
</evidence>
<organism evidence="3 4">
    <name type="scientific">Stephania japonica</name>
    <dbReference type="NCBI Taxonomy" id="461633"/>
    <lineage>
        <taxon>Eukaryota</taxon>
        <taxon>Viridiplantae</taxon>
        <taxon>Streptophyta</taxon>
        <taxon>Embryophyta</taxon>
        <taxon>Tracheophyta</taxon>
        <taxon>Spermatophyta</taxon>
        <taxon>Magnoliopsida</taxon>
        <taxon>Ranunculales</taxon>
        <taxon>Menispermaceae</taxon>
        <taxon>Menispermoideae</taxon>
        <taxon>Cissampelideae</taxon>
        <taxon>Stephania</taxon>
    </lineage>
</organism>
<proteinExistence type="predicted"/>
<dbReference type="EMBL" id="JBBNAE010000005">
    <property type="protein sequence ID" value="KAK9122694.1"/>
    <property type="molecule type" value="Genomic_DNA"/>
</dbReference>
<keyword evidence="2" id="KW-0472">Membrane</keyword>
<name>A0AAP0NY49_9MAGN</name>
<feature type="region of interest" description="Disordered" evidence="1">
    <location>
        <begin position="29"/>
        <end position="85"/>
    </location>
</feature>